<evidence type="ECO:0000256" key="1">
    <source>
        <dbReference type="ARBA" id="ARBA00006484"/>
    </source>
</evidence>
<gene>
    <name evidence="4" type="ORF">COO91_03070</name>
</gene>
<dbReference type="NCBIfam" id="NF004824">
    <property type="entry name" value="PRK06180.1"/>
    <property type="match status" value="1"/>
</dbReference>
<evidence type="ECO:0000313" key="5">
    <source>
        <dbReference type="Proteomes" id="UP000232003"/>
    </source>
</evidence>
<protein>
    <submittedName>
        <fullName evidence="4">NADP-dependent 3-hydroxy acid dehydrogenase YdfG</fullName>
    </submittedName>
</protein>
<dbReference type="KEGG" id="nfl:COO91_03070"/>
<dbReference type="InterPro" id="IPR036291">
    <property type="entry name" value="NAD(P)-bd_dom_sf"/>
</dbReference>
<dbReference type="PRINTS" id="PR00081">
    <property type="entry name" value="GDHRDH"/>
</dbReference>
<name>A0A2K8SNS3_9NOSO</name>
<dbReference type="InterPro" id="IPR020904">
    <property type="entry name" value="Sc_DH/Rdtase_CS"/>
</dbReference>
<dbReference type="Pfam" id="PF00106">
    <property type="entry name" value="adh_short"/>
    <property type="match status" value="1"/>
</dbReference>
<proteinExistence type="inferred from homology"/>
<evidence type="ECO:0000313" key="4">
    <source>
        <dbReference type="EMBL" id="AUB37134.1"/>
    </source>
</evidence>
<dbReference type="PANTHER" id="PTHR43976:SF16">
    <property type="entry name" value="SHORT-CHAIN DEHYDROGENASE_REDUCTASE FAMILY PROTEIN"/>
    <property type="match status" value="1"/>
</dbReference>
<keyword evidence="5" id="KW-1185">Reference proteome</keyword>
<comment type="similarity">
    <text evidence="1 3">Belongs to the short-chain dehydrogenases/reductases (SDR) family.</text>
</comment>
<dbReference type="GO" id="GO:0016491">
    <property type="term" value="F:oxidoreductase activity"/>
    <property type="evidence" value="ECO:0007669"/>
    <property type="project" value="UniProtKB-KW"/>
</dbReference>
<dbReference type="PANTHER" id="PTHR43976">
    <property type="entry name" value="SHORT CHAIN DEHYDROGENASE"/>
    <property type="match status" value="1"/>
</dbReference>
<dbReference type="PRINTS" id="PR00080">
    <property type="entry name" value="SDRFAMILY"/>
</dbReference>
<reference evidence="4 5" key="1">
    <citation type="submission" date="2017-11" db="EMBL/GenBank/DDBJ databases">
        <title>Complete genome of a free-living desiccation-tolerant cyanobacterium and its photosynthetic adaptation to extreme terrestrial habitat.</title>
        <authorList>
            <person name="Shang J."/>
        </authorList>
    </citation>
    <scope>NUCLEOTIDE SEQUENCE [LARGE SCALE GENOMIC DNA]</scope>
    <source>
        <strain evidence="4 5">CCNUN1</strain>
    </source>
</reference>
<dbReference type="Gene3D" id="3.40.50.720">
    <property type="entry name" value="NAD(P)-binding Rossmann-like Domain"/>
    <property type="match status" value="1"/>
</dbReference>
<dbReference type="InterPro" id="IPR051911">
    <property type="entry name" value="SDR_oxidoreductase"/>
</dbReference>
<sequence length="280" mass="30453">MITGTSTGFGRSLAEAVLERGDKVVLTARKPEQVAELVQANQENAIAVRLDVTNAEDRDAAVKAAIERFGRIDVLVNNAGQGSLGALEGFSSEQIRKQFEVNCFGVIEMTREVLPVMREQKSGHILNITSIGGLVSIGGFALYCATKFAVEGFAEGLRDEVKPLGINVTIVEPGAFRTNFAGDANMQPETEIDDYKAVIDPLREYLYSGNGKQPGDPKKAALAMIQAVESENPPLRLMLGSDAYSLWEQRRTAERQEFEHWREIGIHTAFEGAVVTPIGG</sequence>
<dbReference type="AlphaFoldDB" id="A0A2K8SNS3"/>
<dbReference type="CDD" id="cd05374">
    <property type="entry name" value="17beta-HSD-like_SDR_c"/>
    <property type="match status" value="1"/>
</dbReference>
<dbReference type="EMBL" id="CP024785">
    <property type="protein sequence ID" value="AUB37134.1"/>
    <property type="molecule type" value="Genomic_DNA"/>
</dbReference>
<dbReference type="PROSITE" id="PS00061">
    <property type="entry name" value="ADH_SHORT"/>
    <property type="match status" value="1"/>
</dbReference>
<evidence type="ECO:0000256" key="3">
    <source>
        <dbReference type="RuleBase" id="RU000363"/>
    </source>
</evidence>
<evidence type="ECO:0000256" key="2">
    <source>
        <dbReference type="ARBA" id="ARBA00023002"/>
    </source>
</evidence>
<dbReference type="Proteomes" id="UP000232003">
    <property type="component" value="Chromosome"/>
</dbReference>
<dbReference type="InterPro" id="IPR002347">
    <property type="entry name" value="SDR_fam"/>
</dbReference>
<keyword evidence="2" id="KW-0560">Oxidoreductase</keyword>
<accession>A0A2K8SNS3</accession>
<dbReference type="SUPFAM" id="SSF51735">
    <property type="entry name" value="NAD(P)-binding Rossmann-fold domains"/>
    <property type="match status" value="1"/>
</dbReference>
<organism evidence="4 5">
    <name type="scientific">Nostoc flagelliforme CCNUN1</name>
    <dbReference type="NCBI Taxonomy" id="2038116"/>
    <lineage>
        <taxon>Bacteria</taxon>
        <taxon>Bacillati</taxon>
        <taxon>Cyanobacteriota</taxon>
        <taxon>Cyanophyceae</taxon>
        <taxon>Nostocales</taxon>
        <taxon>Nostocaceae</taxon>
        <taxon>Nostoc</taxon>
    </lineage>
</organism>